<evidence type="ECO:0000313" key="13">
    <source>
        <dbReference type="Proteomes" id="UP001565368"/>
    </source>
</evidence>
<evidence type="ECO:0000256" key="3">
    <source>
        <dbReference type="ARBA" id="ARBA00020256"/>
    </source>
</evidence>
<dbReference type="Gene3D" id="3.40.50.300">
    <property type="entry name" value="P-loop containing nucleotide triphosphate hydrolases"/>
    <property type="match status" value="1"/>
</dbReference>
<gene>
    <name evidence="12" type="ORF">Q8F55_002165</name>
</gene>
<protein>
    <recommendedName>
        <fullName evidence="3">Signal recognition particle receptor subunit beta</fullName>
    </recommendedName>
</protein>
<keyword evidence="7 11" id="KW-1133">Transmembrane helix</keyword>
<name>A0ABR3Q923_9TREE</name>
<dbReference type="SUPFAM" id="SSF52540">
    <property type="entry name" value="P-loop containing nucleoside triphosphate hydrolases"/>
    <property type="match status" value="1"/>
</dbReference>
<proteinExistence type="inferred from homology"/>
<evidence type="ECO:0000256" key="4">
    <source>
        <dbReference type="ARBA" id="ARBA00022692"/>
    </source>
</evidence>
<dbReference type="Proteomes" id="UP001565368">
    <property type="component" value="Unassembled WGS sequence"/>
</dbReference>
<evidence type="ECO:0000256" key="2">
    <source>
        <dbReference type="ARBA" id="ARBA00005619"/>
    </source>
</evidence>
<accession>A0ABR3Q923</accession>
<dbReference type="Pfam" id="PF09439">
    <property type="entry name" value="SRPRB"/>
    <property type="match status" value="1"/>
</dbReference>
<feature type="transmembrane region" description="Helical" evidence="11">
    <location>
        <begin position="56"/>
        <end position="75"/>
    </location>
</feature>
<organism evidence="12 13">
    <name type="scientific">Vanrija albida</name>
    <dbReference type="NCBI Taxonomy" id="181172"/>
    <lineage>
        <taxon>Eukaryota</taxon>
        <taxon>Fungi</taxon>
        <taxon>Dikarya</taxon>
        <taxon>Basidiomycota</taxon>
        <taxon>Agaricomycotina</taxon>
        <taxon>Tremellomycetes</taxon>
        <taxon>Trichosporonales</taxon>
        <taxon>Trichosporonaceae</taxon>
        <taxon>Vanrija</taxon>
    </lineage>
</organism>
<dbReference type="InterPro" id="IPR027417">
    <property type="entry name" value="P-loop_NTPase"/>
</dbReference>
<evidence type="ECO:0000256" key="8">
    <source>
        <dbReference type="ARBA" id="ARBA00023134"/>
    </source>
</evidence>
<evidence type="ECO:0000256" key="1">
    <source>
        <dbReference type="ARBA" id="ARBA00004389"/>
    </source>
</evidence>
<sequence length="353" mass="37115">MSSPDEKLQAATSAAADPIAKIVDKLRELPLFNEVVDHPVFKHRLFQHPILQDPRLVATLGGLFILFLIFALYPVGGSTQTSKRKGTPTVLLVGPPDSGKTAIFAKLSQDERPFTHTSLVPSISTIDIPGSGGRSKQARIVDLAGHARLREEVSKHINDADAAVFVVDIVALVRNAAAVAEELPALLSALAGASNRRGLSSEPARLLILAHKTDLLAKSSTTASPPDLTSQARTTALERVRSILTREMDRLKASRGSGGVGGRIEGMGRVASGGKSFWARLFGSAAAEEPDAGNEDDEALVWGSAGAFRWEDVEGVEVSFGTSGVGAAKAVGAGSVADAGNGLDELNDFLWDL</sequence>
<evidence type="ECO:0000256" key="10">
    <source>
        <dbReference type="ARBA" id="ARBA00023170"/>
    </source>
</evidence>
<dbReference type="InterPro" id="IPR019009">
    <property type="entry name" value="SRP_receptor_beta_su"/>
</dbReference>
<evidence type="ECO:0000256" key="7">
    <source>
        <dbReference type="ARBA" id="ARBA00022989"/>
    </source>
</evidence>
<dbReference type="EMBL" id="JBBXJM010000002">
    <property type="protein sequence ID" value="KAL1411214.1"/>
    <property type="molecule type" value="Genomic_DNA"/>
</dbReference>
<keyword evidence="6" id="KW-0256">Endoplasmic reticulum</keyword>
<dbReference type="GeneID" id="95983208"/>
<keyword evidence="9 11" id="KW-0472">Membrane</keyword>
<comment type="caution">
    <text evidence="12">The sequence shown here is derived from an EMBL/GenBank/DDBJ whole genome shotgun (WGS) entry which is preliminary data.</text>
</comment>
<reference evidence="12 13" key="1">
    <citation type="submission" date="2023-08" db="EMBL/GenBank/DDBJ databases">
        <title>Annotated Genome Sequence of Vanrija albida AlHP1.</title>
        <authorList>
            <person name="Herzog R."/>
        </authorList>
    </citation>
    <scope>NUCLEOTIDE SEQUENCE [LARGE SCALE GENOMIC DNA]</scope>
    <source>
        <strain evidence="12 13">AlHP1</strain>
    </source>
</reference>
<dbReference type="RefSeq" id="XP_069211158.1">
    <property type="nucleotide sequence ID" value="XM_069350772.1"/>
</dbReference>
<evidence type="ECO:0000256" key="5">
    <source>
        <dbReference type="ARBA" id="ARBA00022741"/>
    </source>
</evidence>
<comment type="similarity">
    <text evidence="2">Belongs to the SRP receptor beta subunit family.</text>
</comment>
<evidence type="ECO:0000256" key="6">
    <source>
        <dbReference type="ARBA" id="ARBA00022824"/>
    </source>
</evidence>
<keyword evidence="10" id="KW-0675">Receptor</keyword>
<keyword evidence="4 11" id="KW-0812">Transmembrane</keyword>
<evidence type="ECO:0000256" key="9">
    <source>
        <dbReference type="ARBA" id="ARBA00023136"/>
    </source>
</evidence>
<comment type="subcellular location">
    <subcellularLocation>
        <location evidence="1">Endoplasmic reticulum membrane</location>
        <topology evidence="1">Single-pass membrane protein</topology>
    </subcellularLocation>
</comment>
<keyword evidence="8" id="KW-0342">GTP-binding</keyword>
<evidence type="ECO:0000256" key="11">
    <source>
        <dbReference type="SAM" id="Phobius"/>
    </source>
</evidence>
<evidence type="ECO:0000313" key="12">
    <source>
        <dbReference type="EMBL" id="KAL1411214.1"/>
    </source>
</evidence>
<keyword evidence="5" id="KW-0547">Nucleotide-binding</keyword>
<keyword evidence="13" id="KW-1185">Reference proteome</keyword>